<proteinExistence type="predicted"/>
<evidence type="ECO:0000256" key="2">
    <source>
        <dbReference type="ARBA" id="ARBA00022723"/>
    </source>
</evidence>
<dbReference type="Gene3D" id="2.10.110.10">
    <property type="entry name" value="Cysteine Rich Protein"/>
    <property type="match status" value="5"/>
</dbReference>
<dbReference type="OrthoDB" id="274660at2759"/>
<dbReference type="AlphaFoldDB" id="A0A0V1LGZ3"/>
<gene>
    <name evidence="10" type="primary">FHL2</name>
    <name evidence="10" type="ORF">T02_9697</name>
</gene>
<dbReference type="GO" id="GO:0030018">
    <property type="term" value="C:Z disc"/>
    <property type="evidence" value="ECO:0007669"/>
    <property type="project" value="TreeGrafter"/>
</dbReference>
<feature type="domain" description="LIM zinc-binding" evidence="9">
    <location>
        <begin position="107"/>
        <end position="168"/>
    </location>
</feature>
<sequence>LPPAYHLFTATFSAAKLAAANYRLEQGLPRLQRTTLLCGTLERRKREKNERESDCGKYLNMATMNKQQAAAGEFKCWNCEQSLTGQRYILRDEHPHCVKCYESLFANTCDECGKPIGIDSKDLTYKEKHWHENCFLCSMCKISLVDKPFGCKNDRIFCANCYDQAFATRCDACGEIFRAGMKKMEYKGKEWHDKCFCCAICKTPIGTRSFIPKNDEVYCAGCFEEKFATRCTKCKQVITSGGVTYKNEPWHRECFGCANCGCSLAGHRFTSKDDKPYCADCFGELFAKRCIECTKPITAIGGTKFISFEDRHWHNDCFKCAQCEMSLVGQGFITDGPDILCPECAKAKLMAQHA</sequence>
<dbReference type="PROSITE" id="PS00478">
    <property type="entry name" value="LIM_DOMAIN_1"/>
    <property type="match status" value="3"/>
</dbReference>
<dbReference type="EMBL" id="JYDW01000052">
    <property type="protein sequence ID" value="KRZ58758.1"/>
    <property type="molecule type" value="Genomic_DNA"/>
</dbReference>
<keyword evidence="2 8" id="KW-0479">Metal-binding</keyword>
<dbReference type="SMART" id="SM00132">
    <property type="entry name" value="LIM"/>
    <property type="match status" value="5"/>
</dbReference>
<comment type="caution">
    <text evidence="10">The sequence shown here is derived from an EMBL/GenBank/DDBJ whole genome shotgun (WGS) entry which is preliminary data.</text>
</comment>
<dbReference type="PANTHER" id="PTHR24205">
    <property type="entry name" value="FOUR AND A HALF LIM DOMAINS PROTEIN"/>
    <property type="match status" value="1"/>
</dbReference>
<dbReference type="SUPFAM" id="SSF57716">
    <property type="entry name" value="Glucocorticoid receptor-like (DNA-binding domain)"/>
    <property type="match status" value="5"/>
</dbReference>
<organism evidence="10 11">
    <name type="scientific">Trichinella nativa</name>
    <dbReference type="NCBI Taxonomy" id="6335"/>
    <lineage>
        <taxon>Eukaryota</taxon>
        <taxon>Metazoa</taxon>
        <taxon>Ecdysozoa</taxon>
        <taxon>Nematoda</taxon>
        <taxon>Enoplea</taxon>
        <taxon>Dorylaimia</taxon>
        <taxon>Trichinellida</taxon>
        <taxon>Trichinellidae</taxon>
        <taxon>Trichinella</taxon>
    </lineage>
</organism>
<dbReference type="CDD" id="cd09430">
    <property type="entry name" value="LIM5_LIMPETin"/>
    <property type="match status" value="1"/>
</dbReference>
<protein>
    <submittedName>
        <fullName evidence="10">Four and a half LIM domains protein 2</fullName>
    </submittedName>
</protein>
<dbReference type="PROSITE" id="PS50023">
    <property type="entry name" value="LIM_DOMAIN_2"/>
    <property type="match status" value="4"/>
</dbReference>
<reference evidence="10 11" key="1">
    <citation type="submission" date="2015-05" db="EMBL/GenBank/DDBJ databases">
        <title>Evolution of Trichinella species and genotypes.</title>
        <authorList>
            <person name="Korhonen P.K."/>
            <person name="Edoardo P."/>
            <person name="Giuseppe L.R."/>
            <person name="Gasser R.B."/>
        </authorList>
    </citation>
    <scope>NUCLEOTIDE SEQUENCE [LARGE SCALE GENOMIC DNA]</scope>
    <source>
        <strain evidence="10">ISS10</strain>
    </source>
</reference>
<dbReference type="CDD" id="cd09425">
    <property type="entry name" value="LIM4_LIMPETin"/>
    <property type="match status" value="1"/>
</dbReference>
<feature type="domain" description="LIM zinc-binding" evidence="9">
    <location>
        <begin position="229"/>
        <end position="288"/>
    </location>
</feature>
<keyword evidence="6 8" id="KW-0440">LIM domain</keyword>
<feature type="non-terminal residue" evidence="10">
    <location>
        <position position="354"/>
    </location>
</feature>
<dbReference type="CDD" id="cd09432">
    <property type="entry name" value="LIM6_LIMPETin"/>
    <property type="match status" value="1"/>
</dbReference>
<evidence type="ECO:0000256" key="4">
    <source>
        <dbReference type="ARBA" id="ARBA00022771"/>
    </source>
</evidence>
<dbReference type="Pfam" id="PF25076">
    <property type="entry name" value="LIM_FHL2-3_N"/>
    <property type="match status" value="1"/>
</dbReference>
<dbReference type="InterPro" id="IPR056807">
    <property type="entry name" value="LIM_FHL1/2/3/5_N"/>
</dbReference>
<keyword evidence="3" id="KW-0677">Repeat</keyword>
<evidence type="ECO:0000256" key="3">
    <source>
        <dbReference type="ARBA" id="ARBA00022737"/>
    </source>
</evidence>
<feature type="domain" description="LIM zinc-binding" evidence="9">
    <location>
        <begin position="169"/>
        <end position="228"/>
    </location>
</feature>
<dbReference type="Proteomes" id="UP000054721">
    <property type="component" value="Unassembled WGS sequence"/>
</dbReference>
<dbReference type="PANTHER" id="PTHR24205:SF4">
    <property type="entry name" value="PROTEIN ESPINAS"/>
    <property type="match status" value="1"/>
</dbReference>
<evidence type="ECO:0000256" key="8">
    <source>
        <dbReference type="PROSITE-ProRule" id="PRU00125"/>
    </source>
</evidence>
<evidence type="ECO:0000256" key="7">
    <source>
        <dbReference type="ARBA" id="ARBA00023242"/>
    </source>
</evidence>
<dbReference type="GO" id="GO:0003712">
    <property type="term" value="F:transcription coregulator activity"/>
    <property type="evidence" value="ECO:0007669"/>
    <property type="project" value="TreeGrafter"/>
</dbReference>
<dbReference type="FunFam" id="2.10.110.10:FF:000013">
    <property type="entry name" value="Four and a half LIM domains 1"/>
    <property type="match status" value="1"/>
</dbReference>
<name>A0A0V1LGZ3_9BILA</name>
<evidence type="ECO:0000256" key="5">
    <source>
        <dbReference type="ARBA" id="ARBA00022833"/>
    </source>
</evidence>
<dbReference type="Pfam" id="PF00412">
    <property type="entry name" value="LIM"/>
    <property type="match status" value="4"/>
</dbReference>
<dbReference type="FunFam" id="2.10.110.10:FF:000081">
    <property type="entry name" value="Uncharacterized protein, isoform A"/>
    <property type="match status" value="1"/>
</dbReference>
<dbReference type="STRING" id="6335.A0A0V1LGZ3"/>
<dbReference type="GO" id="GO:0005634">
    <property type="term" value="C:nucleus"/>
    <property type="evidence" value="ECO:0007669"/>
    <property type="project" value="UniProtKB-SubCell"/>
</dbReference>
<evidence type="ECO:0000259" key="9">
    <source>
        <dbReference type="PROSITE" id="PS50023"/>
    </source>
</evidence>
<feature type="non-terminal residue" evidence="10">
    <location>
        <position position="1"/>
    </location>
</feature>
<keyword evidence="4" id="KW-0863">Zinc-finger</keyword>
<evidence type="ECO:0000256" key="6">
    <source>
        <dbReference type="ARBA" id="ARBA00023038"/>
    </source>
</evidence>
<keyword evidence="7" id="KW-0539">Nucleus</keyword>
<evidence type="ECO:0000313" key="10">
    <source>
        <dbReference type="EMBL" id="KRZ58758.1"/>
    </source>
</evidence>
<keyword evidence="5 8" id="KW-0862">Zinc</keyword>
<dbReference type="FunFam" id="2.10.110.10:FF:000066">
    <property type="entry name" value="Four and a half LIM domains protein"/>
    <property type="match status" value="1"/>
</dbReference>
<evidence type="ECO:0000313" key="11">
    <source>
        <dbReference type="Proteomes" id="UP000054721"/>
    </source>
</evidence>
<comment type="subcellular location">
    <subcellularLocation>
        <location evidence="1">Nucleus</location>
    </subcellularLocation>
</comment>
<feature type="domain" description="LIM zinc-binding" evidence="9">
    <location>
        <begin position="291"/>
        <end position="351"/>
    </location>
</feature>
<dbReference type="GO" id="GO:0008270">
    <property type="term" value="F:zinc ion binding"/>
    <property type="evidence" value="ECO:0007669"/>
    <property type="project" value="UniProtKB-KW"/>
</dbReference>
<keyword evidence="11" id="KW-1185">Reference proteome</keyword>
<dbReference type="InterPro" id="IPR001781">
    <property type="entry name" value="Znf_LIM"/>
</dbReference>
<evidence type="ECO:0000256" key="1">
    <source>
        <dbReference type="ARBA" id="ARBA00004123"/>
    </source>
</evidence>
<dbReference type="FunFam" id="2.10.110.10:FF:000070">
    <property type="entry name" value="Four and a half LIM domains 3"/>
    <property type="match status" value="1"/>
</dbReference>
<accession>A0A0V1LGZ3</accession>